<evidence type="ECO:0000313" key="1">
    <source>
        <dbReference type="EMBL" id="ABB55304.1"/>
    </source>
</evidence>
<gene>
    <name evidence="1" type="ORF">12.t00005</name>
    <name evidence="2" type="ORF">9.t00004</name>
</gene>
<dbReference type="AlphaFoldDB" id="Q2XNS9"/>
<evidence type="ECO:0000313" key="2">
    <source>
        <dbReference type="EMBL" id="ABB55343.1"/>
    </source>
</evidence>
<reference evidence="2" key="1">
    <citation type="submission" date="2006-04" db="EMBL/GenBank/DDBJ databases">
        <title>Comparative Sequence and Genetic Analyses of the Asparagus, Onion, and Rice Genomes Reveal Similar Structures, But No Microsynteny.</title>
        <authorList>
            <person name="Jernej J."/>
            <person name="Suzuki G."/>
            <person name="McCallum J."/>
            <person name="Cheung F."/>
            <person name="Arbogast T."/>
            <person name="Tallon L.J."/>
            <person name="Smith S."/>
            <person name="Utterback T."/>
            <person name="Havey M.J."/>
            <person name="Town C.D."/>
        </authorList>
    </citation>
    <scope>NUCLEOTIDE SEQUENCE</scope>
</reference>
<proteinExistence type="predicted"/>
<protein>
    <submittedName>
        <fullName evidence="2">Uncharacterized protein</fullName>
    </submittedName>
</protein>
<organism evidence="2">
    <name type="scientific">Asparagus officinalis</name>
    <name type="common">Garden asparagus</name>
    <dbReference type="NCBI Taxonomy" id="4686"/>
    <lineage>
        <taxon>Eukaryota</taxon>
        <taxon>Viridiplantae</taxon>
        <taxon>Streptophyta</taxon>
        <taxon>Embryophyta</taxon>
        <taxon>Tracheophyta</taxon>
        <taxon>Spermatophyta</taxon>
        <taxon>Magnoliopsida</taxon>
        <taxon>Liliopsida</taxon>
        <taxon>Asparagales</taxon>
        <taxon>Asparagaceae</taxon>
        <taxon>Asparagoideae</taxon>
        <taxon>Asparagus</taxon>
    </lineage>
</organism>
<accession>Q2XNS9</accession>
<dbReference type="EMBL" id="AC183411">
    <property type="protein sequence ID" value="ABB55343.1"/>
    <property type="molecule type" value="Genomic_DNA"/>
</dbReference>
<dbReference type="EMBL" id="AC183409">
    <property type="protein sequence ID" value="ABB55304.1"/>
    <property type="molecule type" value="Genomic_DNA"/>
</dbReference>
<sequence length="244" mass="27952">MPTDTPSKAFQTRFFYRRGWNSLDVIAKVLPALRLSSGRRRSFESKADELSLTRVIEVSDHWTLTQFILVRLLEHTRFKLLRYWSTVIPNVGAAGPTVKADSFACIDLILKLLDAQVTRPTMELATRQRVLGTDLSLLRIQDKSPQTRILVSSSIGKRLNRQRVLGVGLSLLRLRDKILRAIRDKIPRAYNARILELKAGVFSWGKDEPKMGEEEFYILSPETEEEEFYILSPVQRKLKVGSLP</sequence>
<name>Q2XNS9_ASPOF</name>